<dbReference type="Proteomes" id="UP000594380">
    <property type="component" value="Unassembled WGS sequence"/>
</dbReference>
<dbReference type="RefSeq" id="WP_176105524.1">
    <property type="nucleotide sequence ID" value="NZ_JAALDK010000001.1"/>
</dbReference>
<evidence type="ECO:0000313" key="1">
    <source>
        <dbReference type="EMBL" id="NUX98791.1"/>
    </source>
</evidence>
<reference evidence="1 2" key="1">
    <citation type="submission" date="2020-02" db="EMBL/GenBank/DDBJ databases">
        <title>Paraburkholderia simonii sp. nov. and Paraburkholderia youngii sp. nov. Brazilian and Mexican Mimosa-associated rhizobia.</title>
        <authorList>
            <person name="Mavima L."/>
            <person name="Beukes C.W."/>
            <person name="Chan W.Y."/>
            <person name="Palmer M."/>
            <person name="De Meyer S.E."/>
            <person name="James E.K."/>
            <person name="Venter S.N."/>
            <person name="Steenkamp E.T."/>
        </authorList>
    </citation>
    <scope>NUCLEOTIDE SEQUENCE [LARGE SCALE GENOMIC DNA]</scope>
    <source>
        <strain evidence="1 2">JPY169</strain>
    </source>
</reference>
<proteinExistence type="predicted"/>
<evidence type="ECO:0000313" key="2">
    <source>
        <dbReference type="Proteomes" id="UP000594380"/>
    </source>
</evidence>
<dbReference type="GeneID" id="301099379"/>
<name>A0A7Y6JU84_9BURK</name>
<gene>
    <name evidence="1" type="ORF">G5S42_03335</name>
</gene>
<comment type="caution">
    <text evidence="1">The sequence shown here is derived from an EMBL/GenBank/DDBJ whole genome shotgun (WGS) entry which is preliminary data.</text>
</comment>
<dbReference type="AlphaFoldDB" id="A0A7Y6JU84"/>
<accession>A0A7Y6JU84</accession>
<sequence length="78" mass="7824">MALVTSLPNISNIVSEGDDLRQDTADAISAVEIVAAYGAGGKASAGQLRDFFIAAANAAHKATGDKNFTVGMVPVSGS</sequence>
<dbReference type="EMBL" id="JAALDK010000001">
    <property type="protein sequence ID" value="NUX98791.1"/>
    <property type="molecule type" value="Genomic_DNA"/>
</dbReference>
<organism evidence="1 2">
    <name type="scientific">Paraburkholderia youngii</name>
    <dbReference type="NCBI Taxonomy" id="2782701"/>
    <lineage>
        <taxon>Bacteria</taxon>
        <taxon>Pseudomonadati</taxon>
        <taxon>Pseudomonadota</taxon>
        <taxon>Betaproteobacteria</taxon>
        <taxon>Burkholderiales</taxon>
        <taxon>Burkholderiaceae</taxon>
        <taxon>Paraburkholderia</taxon>
    </lineage>
</organism>
<protein>
    <submittedName>
        <fullName evidence="1">Uncharacterized protein</fullName>
    </submittedName>
</protein>